<accession>W1S4D6</accession>
<dbReference type="STRING" id="1208321.D104_02950"/>
<keyword evidence="1" id="KW-0472">Membrane</keyword>
<organism evidence="2 3">
    <name type="scientific">Marinomonas profundimaris</name>
    <dbReference type="NCBI Taxonomy" id="1208321"/>
    <lineage>
        <taxon>Bacteria</taxon>
        <taxon>Pseudomonadati</taxon>
        <taxon>Pseudomonadota</taxon>
        <taxon>Gammaproteobacteria</taxon>
        <taxon>Oceanospirillales</taxon>
        <taxon>Oceanospirillaceae</taxon>
        <taxon>Marinomonas</taxon>
    </lineage>
</organism>
<comment type="caution">
    <text evidence="2">The sequence shown here is derived from an EMBL/GenBank/DDBJ whole genome shotgun (WGS) entry which is preliminary data.</text>
</comment>
<evidence type="ECO:0000256" key="1">
    <source>
        <dbReference type="SAM" id="Phobius"/>
    </source>
</evidence>
<evidence type="ECO:0000313" key="3">
    <source>
        <dbReference type="Proteomes" id="UP000018857"/>
    </source>
</evidence>
<evidence type="ECO:0000313" key="2">
    <source>
        <dbReference type="EMBL" id="ETI61978.1"/>
    </source>
</evidence>
<proteinExistence type="predicted"/>
<dbReference type="AlphaFoldDB" id="W1S4D6"/>
<feature type="transmembrane region" description="Helical" evidence="1">
    <location>
        <begin position="26"/>
        <end position="47"/>
    </location>
</feature>
<sequence length="101" mass="11561">MFWGNVGWDYYTNIKNGCKSTEIVDYFFRFSAPGIFVFPIFLSIVQATVSTFQDGFAWGWYQLLSSGAWFAVVMLIMLSGFNKRRVLNKSSKSDAEKRADS</sequence>
<keyword evidence="1" id="KW-0812">Transmembrane</keyword>
<dbReference type="EMBL" id="AYOZ01000003">
    <property type="protein sequence ID" value="ETI61978.1"/>
    <property type="molecule type" value="Genomic_DNA"/>
</dbReference>
<dbReference type="Proteomes" id="UP000018857">
    <property type="component" value="Unassembled WGS sequence"/>
</dbReference>
<gene>
    <name evidence="2" type="ORF">D104_02950</name>
</gene>
<feature type="transmembrane region" description="Helical" evidence="1">
    <location>
        <begin position="59"/>
        <end position="81"/>
    </location>
</feature>
<keyword evidence="1" id="KW-1133">Transmembrane helix</keyword>
<dbReference type="PATRIC" id="fig|1208321.3.peg.592"/>
<name>W1S4D6_9GAMM</name>
<reference evidence="2 3" key="1">
    <citation type="journal article" date="2014" name="Genome Announc.">
        <title>Draft Genome Sequence of Marinomonas sp. Strain D104, a Polycyclic Aromatic Hydrocarbon-Degrading Bacterium from the Deep-Sea Sediment of the Arctic Ocean.</title>
        <authorList>
            <person name="Dong C."/>
            <person name="Bai X."/>
            <person name="Lai Q."/>
            <person name="Xie Y."/>
            <person name="Chen X."/>
            <person name="Shao Z."/>
        </authorList>
    </citation>
    <scope>NUCLEOTIDE SEQUENCE [LARGE SCALE GENOMIC DNA]</scope>
    <source>
        <strain evidence="2 3">D104</strain>
    </source>
</reference>
<protein>
    <submittedName>
        <fullName evidence="2">Uncharacterized protein</fullName>
    </submittedName>
</protein>
<keyword evidence="3" id="KW-1185">Reference proteome</keyword>